<dbReference type="Proteomes" id="UP001244640">
    <property type="component" value="Unassembled WGS sequence"/>
</dbReference>
<keyword evidence="1" id="KW-1133">Transmembrane helix</keyword>
<keyword evidence="1" id="KW-0472">Membrane</keyword>
<evidence type="ECO:0000313" key="3">
    <source>
        <dbReference type="Proteomes" id="UP001244640"/>
    </source>
</evidence>
<comment type="caution">
    <text evidence="2">The sequence shown here is derived from an EMBL/GenBank/DDBJ whole genome shotgun (WGS) entry which is preliminary data.</text>
</comment>
<organism evidence="2 3">
    <name type="scientific">Sphingobacterium zeae</name>
    <dbReference type="NCBI Taxonomy" id="1776859"/>
    <lineage>
        <taxon>Bacteria</taxon>
        <taxon>Pseudomonadati</taxon>
        <taxon>Bacteroidota</taxon>
        <taxon>Sphingobacteriia</taxon>
        <taxon>Sphingobacteriales</taxon>
        <taxon>Sphingobacteriaceae</taxon>
        <taxon>Sphingobacterium</taxon>
    </lineage>
</organism>
<protein>
    <submittedName>
        <fullName evidence="2">Uncharacterized protein</fullName>
    </submittedName>
</protein>
<name>A0ABU0U6V1_9SPHI</name>
<accession>A0ABU0U6V1</accession>
<sequence>MNSYWLILFYKMYRVKFNKKFKTFHLPILLLIQLTLFINYNIEMQ</sequence>
<reference evidence="2 3" key="1">
    <citation type="submission" date="2023-07" db="EMBL/GenBank/DDBJ databases">
        <title>Functional and genomic diversity of the sorghum phyllosphere microbiome.</title>
        <authorList>
            <person name="Shade A."/>
        </authorList>
    </citation>
    <scope>NUCLEOTIDE SEQUENCE [LARGE SCALE GENOMIC DNA]</scope>
    <source>
        <strain evidence="2 3">SORGH_AS_0892</strain>
    </source>
</reference>
<dbReference type="EMBL" id="JAUTBA010000001">
    <property type="protein sequence ID" value="MDQ1150664.1"/>
    <property type="molecule type" value="Genomic_DNA"/>
</dbReference>
<feature type="transmembrane region" description="Helical" evidence="1">
    <location>
        <begin position="21"/>
        <end position="42"/>
    </location>
</feature>
<keyword evidence="1" id="KW-0812">Transmembrane</keyword>
<evidence type="ECO:0000313" key="2">
    <source>
        <dbReference type="EMBL" id="MDQ1150664.1"/>
    </source>
</evidence>
<gene>
    <name evidence="2" type="ORF">QE382_002648</name>
</gene>
<proteinExistence type="predicted"/>
<keyword evidence="3" id="KW-1185">Reference proteome</keyword>
<evidence type="ECO:0000256" key="1">
    <source>
        <dbReference type="SAM" id="Phobius"/>
    </source>
</evidence>